<dbReference type="InterPro" id="IPR000725">
    <property type="entry name" value="Olfact_rcpt"/>
</dbReference>
<comment type="caution">
    <text evidence="10">The sequence shown here is derived from an EMBL/GenBank/DDBJ whole genome shotgun (WGS) entry which is preliminary data.</text>
</comment>
<keyword evidence="7" id="KW-0807">Transducer</keyword>
<dbReference type="GO" id="GO:0004984">
    <property type="term" value="F:olfactory receptor activity"/>
    <property type="evidence" value="ECO:0007669"/>
    <property type="project" value="InterPro"/>
</dbReference>
<dbReference type="EMBL" id="SGJD01012863">
    <property type="protein sequence ID" value="KAB0388710.1"/>
    <property type="molecule type" value="Genomic_DNA"/>
</dbReference>
<dbReference type="SUPFAM" id="SSF81321">
    <property type="entry name" value="Family A G protein-coupled receptor-like"/>
    <property type="match status" value="1"/>
</dbReference>
<dbReference type="AlphaFoldDB" id="A0A643BLQ8"/>
<dbReference type="PRINTS" id="PR00245">
    <property type="entry name" value="OLFACTORYR"/>
</dbReference>
<keyword evidence="2" id="KW-1003">Cell membrane</keyword>
<reference evidence="10 11" key="1">
    <citation type="journal article" date="2019" name="PLoS ONE">
        <title>Genomic analyses reveal an absence of contemporary introgressive admixture between fin whales and blue whales, despite known hybrids.</title>
        <authorList>
            <person name="Westbury M.V."/>
            <person name="Petersen B."/>
            <person name="Lorenzen E.D."/>
        </authorList>
    </citation>
    <scope>NUCLEOTIDE SEQUENCE [LARGE SCALE GENOMIC DNA]</scope>
    <source>
        <strain evidence="10">FinWhale-01</strain>
    </source>
</reference>
<dbReference type="PANTHER" id="PTHR26453">
    <property type="entry name" value="OLFACTORY RECEPTOR"/>
    <property type="match status" value="1"/>
</dbReference>
<dbReference type="OrthoDB" id="5950740at2759"/>
<keyword evidence="6 8" id="KW-0472">Membrane</keyword>
<keyword evidence="4 8" id="KW-0812">Transmembrane</keyword>
<evidence type="ECO:0000256" key="5">
    <source>
        <dbReference type="ARBA" id="ARBA00022989"/>
    </source>
</evidence>
<evidence type="ECO:0000256" key="2">
    <source>
        <dbReference type="ARBA" id="ARBA00022475"/>
    </source>
</evidence>
<dbReference type="Pfam" id="PF13853">
    <property type="entry name" value="7tm_4"/>
    <property type="match status" value="1"/>
</dbReference>
<evidence type="ECO:0000256" key="6">
    <source>
        <dbReference type="ARBA" id="ARBA00023136"/>
    </source>
</evidence>
<dbReference type="InterPro" id="IPR017452">
    <property type="entry name" value="GPCR_Rhodpsn_7TM"/>
</dbReference>
<evidence type="ECO:0000256" key="3">
    <source>
        <dbReference type="ARBA" id="ARBA00022606"/>
    </source>
</evidence>
<feature type="domain" description="G-protein coupled receptors family 1 profile" evidence="9">
    <location>
        <begin position="1"/>
        <end position="92"/>
    </location>
</feature>
<keyword evidence="3" id="KW-0716">Sensory transduction</keyword>
<feature type="transmembrane region" description="Helical" evidence="8">
    <location>
        <begin position="6"/>
        <end position="28"/>
    </location>
</feature>
<accession>A0A643BLQ8</accession>
<evidence type="ECO:0000313" key="10">
    <source>
        <dbReference type="EMBL" id="KAB0388710.1"/>
    </source>
</evidence>
<dbReference type="Gene3D" id="1.20.1070.10">
    <property type="entry name" value="Rhodopsin 7-helix transmembrane proteins"/>
    <property type="match status" value="1"/>
</dbReference>
<organism evidence="10 11">
    <name type="scientific">Balaenoptera physalus</name>
    <name type="common">Fin whale</name>
    <name type="synonym">Balaena physalus</name>
    <dbReference type="NCBI Taxonomy" id="9770"/>
    <lineage>
        <taxon>Eukaryota</taxon>
        <taxon>Metazoa</taxon>
        <taxon>Chordata</taxon>
        <taxon>Craniata</taxon>
        <taxon>Vertebrata</taxon>
        <taxon>Euteleostomi</taxon>
        <taxon>Mammalia</taxon>
        <taxon>Eutheria</taxon>
        <taxon>Laurasiatheria</taxon>
        <taxon>Artiodactyla</taxon>
        <taxon>Whippomorpha</taxon>
        <taxon>Cetacea</taxon>
        <taxon>Mysticeti</taxon>
        <taxon>Balaenopteridae</taxon>
        <taxon>Balaenoptera</taxon>
    </lineage>
</organism>
<proteinExistence type="predicted"/>
<name>A0A643BLQ8_BALPH</name>
<dbReference type="Proteomes" id="UP000437017">
    <property type="component" value="Unassembled WGS sequence"/>
</dbReference>
<feature type="transmembrane region" description="Helical" evidence="8">
    <location>
        <begin position="40"/>
        <end position="62"/>
    </location>
</feature>
<evidence type="ECO:0000256" key="8">
    <source>
        <dbReference type="SAM" id="Phobius"/>
    </source>
</evidence>
<protein>
    <recommendedName>
        <fullName evidence="9">G-protein coupled receptors family 1 profile domain-containing protein</fullName>
    </recommendedName>
</protein>
<keyword evidence="11" id="KW-1185">Reference proteome</keyword>
<dbReference type="GO" id="GO:0005886">
    <property type="term" value="C:plasma membrane"/>
    <property type="evidence" value="ECO:0007669"/>
    <property type="project" value="UniProtKB-SubCell"/>
</dbReference>
<evidence type="ECO:0000259" key="9">
    <source>
        <dbReference type="PROSITE" id="PS50262"/>
    </source>
</evidence>
<dbReference type="PROSITE" id="PS50262">
    <property type="entry name" value="G_PROTEIN_RECEP_F1_2"/>
    <property type="match status" value="1"/>
</dbReference>
<comment type="subcellular location">
    <subcellularLocation>
        <location evidence="1">Cell membrane</location>
        <topology evidence="1">Multi-pass membrane protein</topology>
    </subcellularLocation>
</comment>
<evidence type="ECO:0000256" key="1">
    <source>
        <dbReference type="ARBA" id="ARBA00004651"/>
    </source>
</evidence>
<keyword evidence="5 8" id="KW-1133">Transmembrane helix</keyword>
<gene>
    <name evidence="10" type="ORF">E2I00_017126</name>
</gene>
<sequence length="113" mass="12778">MFASGVVVLFLPFGRIVLSYFRIAVAVLKIHPVEARHKAFSTCGSHLTVVIIYYGRAILVYMRPHSQSSQDEDNIVTLLYGAVKPMQNPLIYILRNKDVKDALMKEVKGRIMV</sequence>
<evidence type="ECO:0000256" key="4">
    <source>
        <dbReference type="ARBA" id="ARBA00022692"/>
    </source>
</evidence>
<evidence type="ECO:0000256" key="7">
    <source>
        <dbReference type="ARBA" id="ARBA00023224"/>
    </source>
</evidence>
<evidence type="ECO:0000313" key="11">
    <source>
        <dbReference type="Proteomes" id="UP000437017"/>
    </source>
</evidence>
<dbReference type="GO" id="GO:0007186">
    <property type="term" value="P:G protein-coupled receptor signaling pathway"/>
    <property type="evidence" value="ECO:0007669"/>
    <property type="project" value="InterPro"/>
</dbReference>